<dbReference type="Proteomes" id="UP000708148">
    <property type="component" value="Unassembled WGS sequence"/>
</dbReference>
<dbReference type="PANTHER" id="PTHR47219">
    <property type="entry name" value="RAB GTPASE-ACTIVATING PROTEIN 1-LIKE"/>
    <property type="match status" value="1"/>
</dbReference>
<comment type="caution">
    <text evidence="4">The sequence shown here is derived from an EMBL/GenBank/DDBJ whole genome shotgun (WGS) entry which is preliminary data.</text>
</comment>
<dbReference type="Gene3D" id="1.10.472.80">
    <property type="entry name" value="Ypt/Rab-GAP domain of gyp1p, domain 3"/>
    <property type="match status" value="1"/>
</dbReference>
<feature type="domain" description="Rab-GAP TBC" evidence="3">
    <location>
        <begin position="156"/>
        <end position="503"/>
    </location>
</feature>
<proteinExistence type="predicted"/>
<feature type="region of interest" description="Disordered" evidence="2">
    <location>
        <begin position="184"/>
        <end position="217"/>
    </location>
</feature>
<dbReference type="InterPro" id="IPR035969">
    <property type="entry name" value="Rab-GAP_TBC_sf"/>
</dbReference>
<dbReference type="PROSITE" id="PS50086">
    <property type="entry name" value="TBC_RABGAP"/>
    <property type="match status" value="1"/>
</dbReference>
<dbReference type="PANTHER" id="PTHR47219:SF9">
    <property type="entry name" value="GTPASE ACTIVATING PROTEIN AND CENTROSOME-ASSOCIATED, ISOFORM B"/>
    <property type="match status" value="1"/>
</dbReference>
<dbReference type="GO" id="GO:0005096">
    <property type="term" value="F:GTPase activator activity"/>
    <property type="evidence" value="ECO:0007669"/>
    <property type="project" value="UniProtKB-KW"/>
</dbReference>
<gene>
    <name evidence="4" type="ORF">OSTQU699_LOCUS2268</name>
</gene>
<dbReference type="InterPro" id="IPR050302">
    <property type="entry name" value="Rab_GAP_TBC_domain"/>
</dbReference>
<dbReference type="EMBL" id="CAJHUC010000566">
    <property type="protein sequence ID" value="CAD7696907.1"/>
    <property type="molecule type" value="Genomic_DNA"/>
</dbReference>
<keyword evidence="5" id="KW-1185">Reference proteome</keyword>
<feature type="compositionally biased region" description="Basic and acidic residues" evidence="2">
    <location>
        <begin position="184"/>
        <end position="212"/>
    </location>
</feature>
<organism evidence="4 5">
    <name type="scientific">Ostreobium quekettii</name>
    <dbReference type="NCBI Taxonomy" id="121088"/>
    <lineage>
        <taxon>Eukaryota</taxon>
        <taxon>Viridiplantae</taxon>
        <taxon>Chlorophyta</taxon>
        <taxon>core chlorophytes</taxon>
        <taxon>Ulvophyceae</taxon>
        <taxon>TCBD clade</taxon>
        <taxon>Bryopsidales</taxon>
        <taxon>Ostreobineae</taxon>
        <taxon>Ostreobiaceae</taxon>
        <taxon>Ostreobium</taxon>
    </lineage>
</organism>
<dbReference type="FunFam" id="1.10.8.270:FF:000001">
    <property type="entry name" value="TBC1 domain family member 1"/>
    <property type="match status" value="1"/>
</dbReference>
<dbReference type="OrthoDB" id="294251at2759"/>
<accession>A0A8S1IP60</accession>
<evidence type="ECO:0000313" key="4">
    <source>
        <dbReference type="EMBL" id="CAD7696907.1"/>
    </source>
</evidence>
<evidence type="ECO:0000256" key="1">
    <source>
        <dbReference type="ARBA" id="ARBA00022468"/>
    </source>
</evidence>
<keyword evidence="1" id="KW-0343">GTPase activation</keyword>
<sequence>MAMAEGGGDDPSPDDRRDEGRPPSRNLSGTLLALGKKITAAAAAIERATGGVSESISRTAASAGELLSDKDLRRQGASFIIKEASKGLGKGADLINKQIQKGRGAMQWGISEAPRHLQAALDRVQARLHAQRLAAMLEAERNTPVDVQIGRQVYEDAPQDLRGRLWMVVLERGELIEALREMHGEGAGERVRWEDVSGHTGEDDPARGRREPEEENDVEIVEEIQMCAIPGPGEGMPPQQLLQTRLSGGSGGGSIPRRSSREIPRPGGRGAGSEAGSEGWEVVESRTHRLGGSGGRASPCSPAGAGQLDDGHRRAMQEVFAAMLLVPWPLPGDYAPDSRYSTLLQITVGQDEVDEIIYRDIHRTFPEHPQFAASHGQMSLFRALKAYSIHDLEVGYCQGMAFVAGVILLYLPEEPAFRLFCRLMQQDGPNLRRYYLPGLQSLQCEIWKFEWLLQRHLSGLHAHLEAHGVPALMYCSQWLLTVFSCPFPPAFSARVMDIMLLEGNDDCLLRTAISVMANCCEELVDIDDFEEIISVLKVGPIDWPVRRTRKVLELSLSGFINGDDLRAAQDAWEAAEAAEVAEGHAKAVPAPESDMEELGEGCSVPEVHSKDAADTEDEVPMAHGEGGADENDGEDGAVVTGGASGQCCDHSVEGCSTGAGDKAEGVKVSGHERVAVKESGGKEGKVRGAAKEKSVAKVMGSKEGCTQVAQGGAGSAEGS</sequence>
<reference evidence="4" key="1">
    <citation type="submission" date="2020-12" db="EMBL/GenBank/DDBJ databases">
        <authorList>
            <person name="Iha C."/>
        </authorList>
    </citation>
    <scope>NUCLEOTIDE SEQUENCE</scope>
</reference>
<dbReference type="Pfam" id="PF00566">
    <property type="entry name" value="RabGAP-TBC"/>
    <property type="match status" value="1"/>
</dbReference>
<evidence type="ECO:0000259" key="3">
    <source>
        <dbReference type="PROSITE" id="PS50086"/>
    </source>
</evidence>
<evidence type="ECO:0000256" key="2">
    <source>
        <dbReference type="SAM" id="MobiDB-lite"/>
    </source>
</evidence>
<dbReference type="InterPro" id="IPR000195">
    <property type="entry name" value="Rab-GAP-TBC_dom"/>
</dbReference>
<protein>
    <recommendedName>
        <fullName evidence="3">Rab-GAP TBC domain-containing protein</fullName>
    </recommendedName>
</protein>
<feature type="region of interest" description="Disordered" evidence="2">
    <location>
        <begin position="232"/>
        <end position="309"/>
    </location>
</feature>
<dbReference type="GO" id="GO:0031267">
    <property type="term" value="F:small GTPase binding"/>
    <property type="evidence" value="ECO:0007669"/>
    <property type="project" value="TreeGrafter"/>
</dbReference>
<dbReference type="Gene3D" id="1.10.8.270">
    <property type="entry name" value="putative rabgap domain of human tbc1 domain family member 14 like domains"/>
    <property type="match status" value="1"/>
</dbReference>
<name>A0A8S1IP60_9CHLO</name>
<dbReference type="AlphaFoldDB" id="A0A8S1IP60"/>
<evidence type="ECO:0000313" key="5">
    <source>
        <dbReference type="Proteomes" id="UP000708148"/>
    </source>
</evidence>
<feature type="region of interest" description="Disordered" evidence="2">
    <location>
        <begin position="1"/>
        <end position="30"/>
    </location>
</feature>
<dbReference type="SMART" id="SM00164">
    <property type="entry name" value="TBC"/>
    <property type="match status" value="1"/>
</dbReference>
<feature type="compositionally biased region" description="Basic and acidic residues" evidence="2">
    <location>
        <begin position="13"/>
        <end position="22"/>
    </location>
</feature>
<dbReference type="SUPFAM" id="SSF47923">
    <property type="entry name" value="Ypt/Rab-GAP domain of gyp1p"/>
    <property type="match status" value="2"/>
</dbReference>
<feature type="region of interest" description="Disordered" evidence="2">
    <location>
        <begin position="612"/>
        <end position="640"/>
    </location>
</feature>